<evidence type="ECO:0000256" key="2">
    <source>
        <dbReference type="SAM" id="Coils"/>
    </source>
</evidence>
<dbReference type="Gene3D" id="2.40.30.170">
    <property type="match status" value="1"/>
</dbReference>
<dbReference type="Gene3D" id="2.40.50.100">
    <property type="match status" value="1"/>
</dbReference>
<reference evidence="6 7" key="1">
    <citation type="submission" date="2019-02" db="EMBL/GenBank/DDBJ databases">
        <authorList>
            <person name="Li Y."/>
        </authorList>
    </citation>
    <scope>NUCLEOTIDE SEQUENCE [LARGE SCALE GENOMIC DNA]</scope>
    <source>
        <strain evidence="6 7">30C10-4-7</strain>
    </source>
</reference>
<keyword evidence="7" id="KW-1185">Reference proteome</keyword>
<comment type="caution">
    <text evidence="6">The sequence shown here is derived from an EMBL/GenBank/DDBJ whole genome shotgun (WGS) entry which is preliminary data.</text>
</comment>
<evidence type="ECO:0000259" key="5">
    <source>
        <dbReference type="Pfam" id="PF25944"/>
    </source>
</evidence>
<name>A0A4Q6XDU9_9SPHI</name>
<feature type="domain" description="Multidrug resistance protein MdtA-like beta-barrel" evidence="5">
    <location>
        <begin position="213"/>
        <end position="301"/>
    </location>
</feature>
<comment type="similarity">
    <text evidence="1">Belongs to the membrane fusion protein (MFP) (TC 8.A.1) family.</text>
</comment>
<dbReference type="Gene3D" id="1.10.287.470">
    <property type="entry name" value="Helix hairpin bin"/>
    <property type="match status" value="1"/>
</dbReference>
<dbReference type="EMBL" id="SGIT01000006">
    <property type="protein sequence ID" value="RZF57971.1"/>
    <property type="molecule type" value="Genomic_DNA"/>
</dbReference>
<dbReference type="SUPFAM" id="SSF111369">
    <property type="entry name" value="HlyD-like secretion proteins"/>
    <property type="match status" value="1"/>
</dbReference>
<dbReference type="InterPro" id="IPR058626">
    <property type="entry name" value="MdtA-like_b-barrel"/>
</dbReference>
<dbReference type="Proteomes" id="UP000292855">
    <property type="component" value="Unassembled WGS sequence"/>
</dbReference>
<proteinExistence type="inferred from homology"/>
<dbReference type="RefSeq" id="WP_130143455.1">
    <property type="nucleotide sequence ID" value="NZ_SGIT01000006.1"/>
</dbReference>
<dbReference type="Pfam" id="PF25876">
    <property type="entry name" value="HH_MFP_RND"/>
    <property type="match status" value="1"/>
</dbReference>
<dbReference type="AlphaFoldDB" id="A0A4Q6XDU9"/>
<dbReference type="InterPro" id="IPR006143">
    <property type="entry name" value="RND_pump_MFP"/>
</dbReference>
<organism evidence="6 7">
    <name type="scientific">Sphingobacterium corticibacterium</name>
    <dbReference type="NCBI Taxonomy" id="2484746"/>
    <lineage>
        <taxon>Bacteria</taxon>
        <taxon>Pseudomonadati</taxon>
        <taxon>Bacteroidota</taxon>
        <taxon>Sphingobacteriia</taxon>
        <taxon>Sphingobacteriales</taxon>
        <taxon>Sphingobacteriaceae</taxon>
        <taxon>Sphingobacterium</taxon>
    </lineage>
</organism>
<evidence type="ECO:0000313" key="6">
    <source>
        <dbReference type="EMBL" id="RZF57971.1"/>
    </source>
</evidence>
<dbReference type="OrthoDB" id="9801814at2"/>
<evidence type="ECO:0000256" key="1">
    <source>
        <dbReference type="ARBA" id="ARBA00009477"/>
    </source>
</evidence>
<feature type="coiled-coil region" evidence="2">
    <location>
        <begin position="113"/>
        <end position="164"/>
    </location>
</feature>
<dbReference type="GO" id="GO:0005886">
    <property type="term" value="C:plasma membrane"/>
    <property type="evidence" value="ECO:0007669"/>
    <property type="project" value="TreeGrafter"/>
</dbReference>
<dbReference type="PANTHER" id="PTHR30158">
    <property type="entry name" value="ACRA/E-RELATED COMPONENT OF DRUG EFFLUX TRANSPORTER"/>
    <property type="match status" value="1"/>
</dbReference>
<dbReference type="PANTHER" id="PTHR30158:SF23">
    <property type="entry name" value="MULTIDRUG RESISTANCE PROTEIN MEXA"/>
    <property type="match status" value="1"/>
</dbReference>
<keyword evidence="2" id="KW-0175">Coiled coil</keyword>
<gene>
    <name evidence="6" type="ORF">EWE74_20095</name>
</gene>
<accession>A0A4Q6XDU9</accession>
<dbReference type="NCBIfam" id="TIGR01730">
    <property type="entry name" value="RND_mfp"/>
    <property type="match status" value="1"/>
</dbReference>
<feature type="domain" description="Multidrug resistance protein MdtA-like alpha-helical hairpin" evidence="3">
    <location>
        <begin position="107"/>
        <end position="174"/>
    </location>
</feature>
<dbReference type="InterPro" id="IPR058625">
    <property type="entry name" value="MdtA-like_BSH"/>
</dbReference>
<dbReference type="PROSITE" id="PS51257">
    <property type="entry name" value="PROKAR_LIPOPROTEIN"/>
    <property type="match status" value="1"/>
</dbReference>
<dbReference type="GO" id="GO:0022857">
    <property type="term" value="F:transmembrane transporter activity"/>
    <property type="evidence" value="ECO:0007669"/>
    <property type="project" value="InterPro"/>
</dbReference>
<dbReference type="InterPro" id="IPR058624">
    <property type="entry name" value="MdtA-like_HH"/>
</dbReference>
<dbReference type="Pfam" id="PF25944">
    <property type="entry name" value="Beta-barrel_RND"/>
    <property type="match status" value="1"/>
</dbReference>
<evidence type="ECO:0000313" key="7">
    <source>
        <dbReference type="Proteomes" id="UP000292855"/>
    </source>
</evidence>
<dbReference type="GO" id="GO:0046677">
    <property type="term" value="P:response to antibiotic"/>
    <property type="evidence" value="ECO:0007669"/>
    <property type="project" value="TreeGrafter"/>
</dbReference>
<evidence type="ECO:0000259" key="3">
    <source>
        <dbReference type="Pfam" id="PF25876"/>
    </source>
</evidence>
<dbReference type="Gene3D" id="2.40.420.20">
    <property type="match status" value="1"/>
</dbReference>
<protein>
    <submittedName>
        <fullName evidence="6">Efflux RND transporter periplasmic adaptor subunit</fullName>
    </submittedName>
</protein>
<dbReference type="GO" id="GO:0030313">
    <property type="term" value="C:cell envelope"/>
    <property type="evidence" value="ECO:0007669"/>
    <property type="project" value="UniProtKB-SubCell"/>
</dbReference>
<evidence type="ECO:0000259" key="4">
    <source>
        <dbReference type="Pfam" id="PF25917"/>
    </source>
</evidence>
<dbReference type="Pfam" id="PF25917">
    <property type="entry name" value="BSH_RND"/>
    <property type="match status" value="1"/>
</dbReference>
<feature type="domain" description="Multidrug resistance protein MdtA-like barrel-sandwich hybrid" evidence="4">
    <location>
        <begin position="67"/>
        <end position="207"/>
    </location>
</feature>
<sequence length="379" mass="41455">MKHLIAKKQNVLMLFLTAALFIQGCKNATNEVEDHAETVQAEVFTLQPSDAALEQTFPASLQGKDNIQLRPQITGYIDKIFVDEGAYVKEGQPLFRINASVYREQKNTALASLTMAKSQLESAQLELDKYKVLSDNKVVADFQYQKAKANYENAKAAVTQQQALVASADVNLGFAVVKAPVSGYVGRIPNRLGALVGPNDTQPLTTVSQVSEIYAYFSLPENEILKINASRPGSNLLEKLKSFQDINLLLADGSAYGHVGKIDMMDGQFDPSTGSVMLRASFPNPESLLRTGNTGRIVLKSTEQDVYKIPVLATYEVQDKIFVGLVDNSNKMQRVALKDYVKSGDFYIVKSGLNAGDRIIANELASVPENATITPKVNP</sequence>